<evidence type="ECO:0000256" key="2">
    <source>
        <dbReference type="ARBA" id="ARBA00010769"/>
    </source>
</evidence>
<dbReference type="InterPro" id="IPR012993">
    <property type="entry name" value="UME"/>
</dbReference>
<dbReference type="InterPro" id="IPR014009">
    <property type="entry name" value="PIK_FAT"/>
</dbReference>
<dbReference type="PROSITE" id="PS50290">
    <property type="entry name" value="PI3_4_KINASE_3"/>
    <property type="match status" value="1"/>
</dbReference>
<dbReference type="FunFam" id="3.30.1010.10:FF:000011">
    <property type="entry name" value="serine/threonine-protein kinase ATR"/>
    <property type="match status" value="1"/>
</dbReference>
<dbReference type="Gene3D" id="1.25.10.10">
    <property type="entry name" value="Leucine-rich Repeat Variant"/>
    <property type="match status" value="1"/>
</dbReference>
<dbReference type="Pfam" id="PF02259">
    <property type="entry name" value="FAT"/>
    <property type="match status" value="1"/>
</dbReference>
<evidence type="ECO:0000313" key="17">
    <source>
        <dbReference type="EnsemblMetazoa" id="XP_030832385"/>
    </source>
</evidence>
<evidence type="ECO:0000259" key="15">
    <source>
        <dbReference type="PROSITE" id="PS51189"/>
    </source>
</evidence>
<dbReference type="Gene3D" id="3.30.1010.10">
    <property type="entry name" value="Phosphatidylinositol 3-kinase Catalytic Subunit, Chain A, domain 4"/>
    <property type="match status" value="1"/>
</dbReference>
<dbReference type="InterPro" id="IPR016024">
    <property type="entry name" value="ARM-type_fold"/>
</dbReference>
<dbReference type="Pfam" id="PF08064">
    <property type="entry name" value="UME"/>
    <property type="match status" value="1"/>
</dbReference>
<dbReference type="InParanoid" id="A0A7M7N7P7"/>
<evidence type="ECO:0000256" key="3">
    <source>
        <dbReference type="ARBA" id="ARBA00012513"/>
    </source>
</evidence>
<dbReference type="PANTHER" id="PTHR11139">
    <property type="entry name" value="ATAXIA TELANGIECTASIA MUTATED ATM -RELATED"/>
    <property type="match status" value="1"/>
</dbReference>
<dbReference type="InterPro" id="IPR003152">
    <property type="entry name" value="FATC_dom"/>
</dbReference>
<dbReference type="Pfam" id="PF25032">
    <property type="entry name" value="N-HEAT_ATR"/>
    <property type="match status" value="1"/>
</dbReference>
<evidence type="ECO:0000256" key="8">
    <source>
        <dbReference type="ARBA" id="ARBA00022777"/>
    </source>
</evidence>
<dbReference type="InterPro" id="IPR036940">
    <property type="entry name" value="PI3/4_kinase_cat_sf"/>
</dbReference>
<dbReference type="GeneID" id="580976"/>
<dbReference type="GO" id="GO:0004674">
    <property type="term" value="F:protein serine/threonine kinase activity"/>
    <property type="evidence" value="ECO:0000318"/>
    <property type="project" value="GO_Central"/>
</dbReference>
<dbReference type="PROSITE" id="PS51190">
    <property type="entry name" value="FATC"/>
    <property type="match status" value="1"/>
</dbReference>
<feature type="region of interest" description="Disordered" evidence="13">
    <location>
        <begin position="460"/>
        <end position="484"/>
    </location>
</feature>
<dbReference type="InterPro" id="IPR011989">
    <property type="entry name" value="ARM-like"/>
</dbReference>
<evidence type="ECO:0000313" key="18">
    <source>
        <dbReference type="Proteomes" id="UP000007110"/>
    </source>
</evidence>
<feature type="region of interest" description="Disordered" evidence="13">
    <location>
        <begin position="594"/>
        <end position="630"/>
    </location>
</feature>
<evidence type="ECO:0000256" key="11">
    <source>
        <dbReference type="ARBA" id="ARBA00023242"/>
    </source>
</evidence>
<reference evidence="18" key="1">
    <citation type="submission" date="2015-02" db="EMBL/GenBank/DDBJ databases">
        <title>Genome sequencing for Strongylocentrotus purpuratus.</title>
        <authorList>
            <person name="Murali S."/>
            <person name="Liu Y."/>
            <person name="Vee V."/>
            <person name="English A."/>
            <person name="Wang M."/>
            <person name="Skinner E."/>
            <person name="Han Y."/>
            <person name="Muzny D.M."/>
            <person name="Worley K.C."/>
            <person name="Gibbs R.A."/>
        </authorList>
    </citation>
    <scope>NUCLEOTIDE SEQUENCE</scope>
</reference>
<dbReference type="InterPro" id="IPR000403">
    <property type="entry name" value="PI3/4_kinase_cat_dom"/>
</dbReference>
<dbReference type="InterPro" id="IPR057564">
    <property type="entry name" value="HEAT_ATR"/>
</dbReference>
<evidence type="ECO:0000256" key="13">
    <source>
        <dbReference type="SAM" id="MobiDB-lite"/>
    </source>
</evidence>
<dbReference type="InterPro" id="IPR011990">
    <property type="entry name" value="TPR-like_helical_dom_sf"/>
</dbReference>
<dbReference type="EC" id="2.7.11.1" evidence="3"/>
<dbReference type="OrthoDB" id="381190at2759"/>
<dbReference type="SMART" id="SM00146">
    <property type="entry name" value="PI3Kc"/>
    <property type="match status" value="1"/>
</dbReference>
<dbReference type="FunFam" id="1.10.1070.11:FF:000009">
    <property type="entry name" value="Putative serine/threonine-protein kinase ATR"/>
    <property type="match status" value="1"/>
</dbReference>
<dbReference type="InterPro" id="IPR003151">
    <property type="entry name" value="PIK-rel_kinase_FAT"/>
</dbReference>
<dbReference type="InterPro" id="IPR056802">
    <property type="entry name" value="ATR-like_M-HEAT"/>
</dbReference>
<keyword evidence="7" id="KW-0227">DNA damage</keyword>
<keyword evidence="4" id="KW-0723">Serine/threonine-protein kinase</keyword>
<dbReference type="OMA" id="SMYIGWC"/>
<feature type="domain" description="PI3K/PI4K catalytic" evidence="14">
    <location>
        <begin position="2432"/>
        <end position="2749"/>
    </location>
</feature>
<dbReference type="GO" id="GO:0006281">
    <property type="term" value="P:DNA repair"/>
    <property type="evidence" value="ECO:0000318"/>
    <property type="project" value="GO_Central"/>
</dbReference>
<evidence type="ECO:0000259" key="16">
    <source>
        <dbReference type="PROSITE" id="PS51190"/>
    </source>
</evidence>
<dbReference type="Pfam" id="PF25030">
    <property type="entry name" value="M-HEAT_ATR"/>
    <property type="match status" value="1"/>
</dbReference>
<evidence type="ECO:0000256" key="6">
    <source>
        <dbReference type="ARBA" id="ARBA00022741"/>
    </source>
</evidence>
<keyword evidence="11" id="KW-0539">Nucleus</keyword>
<keyword evidence="9" id="KW-0067">ATP-binding</keyword>
<reference evidence="17" key="2">
    <citation type="submission" date="2021-01" db="UniProtKB">
        <authorList>
            <consortium name="EnsemblMetazoa"/>
        </authorList>
    </citation>
    <scope>IDENTIFICATION</scope>
</reference>
<feature type="domain" description="FATC" evidence="16">
    <location>
        <begin position="2747"/>
        <end position="2779"/>
    </location>
</feature>
<feature type="domain" description="FAT" evidence="15">
    <location>
        <begin position="1765"/>
        <end position="2324"/>
    </location>
</feature>
<dbReference type="GO" id="GO:0005694">
    <property type="term" value="C:chromosome"/>
    <property type="evidence" value="ECO:0000318"/>
    <property type="project" value="GO_Central"/>
</dbReference>
<feature type="region of interest" description="Disordered" evidence="13">
    <location>
        <begin position="99"/>
        <end position="118"/>
    </location>
</feature>
<comment type="subcellular location">
    <subcellularLocation>
        <location evidence="1">Nucleus</location>
    </subcellularLocation>
</comment>
<dbReference type="CDD" id="cd00892">
    <property type="entry name" value="PIKKc_ATR"/>
    <property type="match status" value="1"/>
</dbReference>
<dbReference type="KEGG" id="spu:580976"/>
<dbReference type="PROSITE" id="PS51189">
    <property type="entry name" value="FAT"/>
    <property type="match status" value="1"/>
</dbReference>
<comment type="similarity">
    <text evidence="2">Belongs to the PI3/PI4-kinase family. ATM subfamily.</text>
</comment>
<keyword evidence="5" id="KW-0808">Transferase</keyword>
<sequence length="2779" mass="312714">MASSVQQDGVAHPVLEDLKEAISQLSSMQVSSSQQQYRLIKIYRKTICRITSDFLSNLDEVCNELAGDSSGSSSQHCEVALNFIQYCVNEKPLIFVGSDPPQDSQATHSSGSKESTRSGHSDFYVAETLNRWLLCHLLQLLGEHACHTIHQQTSQIIISLLHLIKFKEINSFYRFFNDLARLLAELMQINHEKFTNEDDDCPDPPLQVQHFAVDVRSSDNPEEHPEFKTIASHPRRIEIGHVSNCYLLQVAICDIMCEMATDVEPFLSNNMLLLWTTLAWQLETGQLEIKQASLKTLAMLIHHVASPPLQSIDHIVDLMFTTLTCLQSGHDLFRDYKDVDQLEENLSACIQELFAESGGKPRYSLPPSVIEIIMETLSENIPKYGLHSIKSESLKSSLCHLVVYIQRHIPSGYESLESVRETRMKTINQAFIQQLHMLQSGQCVVLPLELAIRSELQASLPKGSPTQQPDSAEHNIRSNHGGTTEDIVIDLTDTSSGEEVPELVKRNKLSRRKSSIGHTTIRDPNDDAVEGDTCSPMFEKSHTLQDVLYKLDSLCQIQTTDNKSLYHVLEATRSLMEVITRSCCRFGEDFRNLSNNDSSTTSPKTHSLKKAPRGERRSDGERGGGIGDGVSSRNTLSMWIGSEQLEKMCDLWLRTLQLLAGAGQSGGAGGKKMGGDGDGKDEGDAVNRLVQSSYQCICCSIAAVLSLAGDVKLPQDFLHSVTWILCLPWLPMEANWLDLKMFGRSTMKEVGGLSSRLAEKLDESSMQQCLHLIAMLSKDVAPKWRIHIFKDALTSSKESIQIAAIQALPLLLFNLTPSYYTLIQEHMHPLCRSESETVTSCLAEVMGELCCVLATGCTLHRELDREQTPLHRAVQLRCTTCTPGHSTEGTTADKMHHSVELTILDASIISPFVVLLQKGVKTKLGMIHSLRQVLSHLDLKFTNSAVTGVLNAYLTLAVDDDHLVRQVFSRNIKYLVGNGDQCSDLNIQAVVTQLKSAFMSGKSSGNGRLQETVVSSIGELGKVAEGELLMVAIISLLESLLSTVTMVNSIAYIELHAIAEAKGQTMAAILSQFKQPVCKFLVEAMHDAVQSWSQNQSETQDQDKDPCLDTITKVANAFGFKNLETFYERTLEFLLPHIVSKASAEASVLLKALARTLKISHREMLVENFKFIFSYLVRTQGKTELEKALHYIQSETEIELGRLLRMDYQSLHNELLLHLSHNYSQVFSGLAMLASRDDTYKGPRPITHPADMADFLQPRLLGILAFFDSQLLNSRIPIQDKKLALESLVCIMKLMGPRHITGVRVKVMTTLKIGLRYKEHGFPALSCKAWDCFVHSVDASSLGPMLSQVIVTLLPLLNQLPQQVSTIIHTLIIDNRDAFSDRFNEIYFLPDIPELQEVNALLKEHREDPSSQPDLRTLLKRSLKGVSHESVDVRIHALSNLRDLLQANQSCLHEYVMGSETVAPVINELVSVLLSGCHDSDHKAKNLFGVCLGVLGAIDPGRLDLSTTSKKAEMSKFHASVEDMHFAFDLINDLVRAFLAAADPRSQDCSAYAIQEMLQIFECRGVSKDGPGRQLWQRFPEHIQEILSPLQNTKYIPSAASAISKVTVHPIYRSKKAKTFKDWVCTWTSYLVTKVKASKPGRIFRACSMIIKHDIHTAMFLLPYTLLYALLDSNDDDKQEIQNEILAVLTHAEKVEDQRSSEDRPMSAQTVFSVLDHLTNWKRQRMQILQAAKSRRGASNSNEIASVERYLECVKVFLQEIPQDILARASFNCRAYARSLMHFESYITSNNQDVQNHLGFLQKLYIAMDEPDGVLGVSAIRLQEPSFREQIHDHESTGNLQDAVACYERATQLETGEMGHHKGLVRCLLDLGQLNTGLVHVNGVLSQRSDWSSQLNSYRVEACWKLAKWDDLESNLKHEGHNSDWNILLGKTLLAVREGNQDEFQTQLQLARSAQMGPLSAASMEKGSYQRAYEYIARLHMLCDLDLGVTNLLGFSAGGDSKNQSQAELMEWWDARQTMAQSSFRTQEPMLCLRRSILGLNNNPINSEGTGLNKDIGYCWLKSAKVARKAGHLQGAYSSLLNAGLYSLPDLCIEKAKWLWGKGDCHQALIDLQKGVAKHFSKGNRLQNDKSAEAKAQRLAHAKALLLVGRFMEDTAKFESNSVMKQYMSVTEVNSEWEDGHFYLAKYYDRLMLSFADRPEKAGEFVVHVVKNFGQSLMYGNQYIYQSMPRLLTLWLDYGAHVSDLEKGNKVNKAAQVMAKLHKIIAEFTDKLAPYQFLTSFSQLISRICHSHKEVSLQLQEIIARVLVAFPQQAVWMSMAVSKSSYQMRQRRCAEIFSRAKALDKKLQKFIHDAIKLTDRLLDLCNRQVDSGCQRLSINSDFRSLKRLLADSNFSKIIVPLQSAMTVTLPSSQSVHHTHDPFPLTEVYIIGFDDTVEVLPSLQRPKKIGIQGSDGRLYVMMCKPKDDLRKDNRLMEFNGIINKCLRKNVESRRRELYIRTYTVIPLNEECGLIEWVSNTAGLRPILHKIYREKGLYTSGSELKAMIPSLSAPIDEKLNIFENKLMPRYPPVFGEWFQKTFTDPTSWYLSRLAYARTMAVMSMVGYILGLGDRHGENILFDSTNGDCVHVDFNCLFNKGETFDWPERVPFRLTHNMVCAMGPMGYEGVFRRACEGTMKVMRDQRDPLMSVLKTFIYDPLVEWSKPSRGRSNALSESGEINNEKALVHVRDIEQRLQGILKIKNKSRTLPLSIEGHVDHLIREATDKKNLCLMYIGWAAYM</sequence>
<dbReference type="GO" id="GO:0005524">
    <property type="term" value="F:ATP binding"/>
    <property type="evidence" value="ECO:0007669"/>
    <property type="project" value="UniProtKB-KW"/>
</dbReference>
<proteinExistence type="inferred from homology"/>
<dbReference type="SUPFAM" id="SSF56112">
    <property type="entry name" value="Protein kinase-like (PK-like)"/>
    <property type="match status" value="1"/>
</dbReference>
<dbReference type="Gene3D" id="1.10.1070.11">
    <property type="entry name" value="Phosphatidylinositol 3-/4-kinase, catalytic domain"/>
    <property type="match status" value="1"/>
</dbReference>
<accession>A0A7M7N7P7</accession>
<evidence type="ECO:0000256" key="4">
    <source>
        <dbReference type="ARBA" id="ARBA00022527"/>
    </source>
</evidence>
<keyword evidence="6" id="KW-0547">Nucleotide-binding</keyword>
<evidence type="ECO:0000259" key="14">
    <source>
        <dbReference type="PROSITE" id="PS50290"/>
    </source>
</evidence>
<dbReference type="InterPro" id="IPR011009">
    <property type="entry name" value="Kinase-like_dom_sf"/>
</dbReference>
<feature type="compositionally biased region" description="Polar residues" evidence="13">
    <location>
        <begin position="101"/>
        <end position="113"/>
    </location>
</feature>
<organism evidence="17 18">
    <name type="scientific">Strongylocentrotus purpuratus</name>
    <name type="common">Purple sea urchin</name>
    <dbReference type="NCBI Taxonomy" id="7668"/>
    <lineage>
        <taxon>Eukaryota</taxon>
        <taxon>Metazoa</taxon>
        <taxon>Echinodermata</taxon>
        <taxon>Eleutherozoa</taxon>
        <taxon>Echinozoa</taxon>
        <taxon>Echinoidea</taxon>
        <taxon>Euechinoidea</taxon>
        <taxon>Echinacea</taxon>
        <taxon>Camarodonta</taxon>
        <taxon>Echinidea</taxon>
        <taxon>Strongylocentrotidae</taxon>
        <taxon>Strongylocentrotus</taxon>
    </lineage>
</organism>
<dbReference type="SUPFAM" id="SSF48371">
    <property type="entry name" value="ARM repeat"/>
    <property type="match status" value="2"/>
</dbReference>
<keyword evidence="18" id="KW-1185">Reference proteome</keyword>
<dbReference type="Gene3D" id="1.25.40.10">
    <property type="entry name" value="Tetratricopeptide repeat domain"/>
    <property type="match status" value="1"/>
</dbReference>
<evidence type="ECO:0000256" key="5">
    <source>
        <dbReference type="ARBA" id="ARBA00022679"/>
    </source>
</evidence>
<dbReference type="InterPro" id="IPR050517">
    <property type="entry name" value="DDR_Repair_Kinase"/>
</dbReference>
<dbReference type="Pfam" id="PF23593">
    <property type="entry name" value="HEAT_ATR"/>
    <property type="match status" value="1"/>
</dbReference>
<dbReference type="PROSITE" id="PS00916">
    <property type="entry name" value="PI3_4_KINASE_2"/>
    <property type="match status" value="1"/>
</dbReference>
<dbReference type="EnsemblMetazoa" id="XM_030976525">
    <property type="protein sequence ID" value="XP_030832385"/>
    <property type="gene ID" value="LOC580976"/>
</dbReference>
<name>A0A7M7N7P7_STRPU</name>
<protein>
    <recommendedName>
        <fullName evidence="12">Serine/threonine-protein kinase ATR</fullName>
        <ecNumber evidence="3">2.7.11.1</ecNumber>
    </recommendedName>
</protein>
<dbReference type="SMART" id="SM00802">
    <property type="entry name" value="UME"/>
    <property type="match status" value="1"/>
</dbReference>
<dbReference type="Pfam" id="PF02260">
    <property type="entry name" value="FATC"/>
    <property type="match status" value="1"/>
</dbReference>
<evidence type="ECO:0000256" key="9">
    <source>
        <dbReference type="ARBA" id="ARBA00022840"/>
    </source>
</evidence>
<dbReference type="GO" id="GO:0000077">
    <property type="term" value="P:DNA damage checkpoint signaling"/>
    <property type="evidence" value="ECO:0000318"/>
    <property type="project" value="GO_Central"/>
</dbReference>
<evidence type="ECO:0000256" key="1">
    <source>
        <dbReference type="ARBA" id="ARBA00004123"/>
    </source>
</evidence>
<dbReference type="GO" id="GO:0000723">
    <property type="term" value="P:telomere maintenance"/>
    <property type="evidence" value="ECO:0000318"/>
    <property type="project" value="GO_Central"/>
</dbReference>
<evidence type="ECO:0000256" key="10">
    <source>
        <dbReference type="ARBA" id="ARBA00023204"/>
    </source>
</evidence>
<dbReference type="InterPro" id="IPR018936">
    <property type="entry name" value="PI3/4_kinase_CS"/>
</dbReference>
<dbReference type="InterPro" id="IPR056803">
    <property type="entry name" value="ATR-like_N-HEAT"/>
</dbReference>
<evidence type="ECO:0000256" key="7">
    <source>
        <dbReference type="ARBA" id="ARBA00022763"/>
    </source>
</evidence>
<feature type="compositionally biased region" description="Polar residues" evidence="13">
    <location>
        <begin position="594"/>
        <end position="605"/>
    </location>
</feature>
<evidence type="ECO:0000256" key="12">
    <source>
        <dbReference type="ARBA" id="ARBA00024420"/>
    </source>
</evidence>
<keyword evidence="10" id="KW-0234">DNA repair</keyword>
<dbReference type="SMART" id="SM01343">
    <property type="entry name" value="FATC"/>
    <property type="match status" value="1"/>
</dbReference>
<dbReference type="GO" id="GO:0005634">
    <property type="term" value="C:nucleus"/>
    <property type="evidence" value="ECO:0000318"/>
    <property type="project" value="GO_Central"/>
</dbReference>
<dbReference type="Pfam" id="PF00454">
    <property type="entry name" value="PI3_PI4_kinase"/>
    <property type="match status" value="1"/>
</dbReference>
<dbReference type="PANTHER" id="PTHR11139:SF69">
    <property type="entry name" value="SERINE_THREONINE-PROTEIN KINASE ATR"/>
    <property type="match status" value="1"/>
</dbReference>
<dbReference type="Proteomes" id="UP000007110">
    <property type="component" value="Unassembled WGS sequence"/>
</dbReference>
<keyword evidence="8" id="KW-0418">Kinase</keyword>
<dbReference type="RefSeq" id="XP_030832385.1">
    <property type="nucleotide sequence ID" value="XM_030976525.1"/>
</dbReference>
<feature type="compositionally biased region" description="Basic and acidic residues" evidence="13">
    <location>
        <begin position="612"/>
        <end position="622"/>
    </location>
</feature>